<dbReference type="GO" id="GO:0015937">
    <property type="term" value="P:coenzyme A biosynthetic process"/>
    <property type="evidence" value="ECO:0007669"/>
    <property type="project" value="UniProtKB-UniRule"/>
</dbReference>
<evidence type="ECO:0000256" key="4">
    <source>
        <dbReference type="ARBA" id="ARBA00022993"/>
    </source>
</evidence>
<comment type="function">
    <text evidence="5">Catalyzes the phosphorylation of the 3'-hydroxyl group of dephosphocoenzyme A to form coenzyme A.</text>
</comment>
<comment type="caution">
    <text evidence="7">The sequence shown here is derived from an EMBL/GenBank/DDBJ whole genome shotgun (WGS) entry which is preliminary data.</text>
</comment>
<dbReference type="HAMAP" id="MF_00376">
    <property type="entry name" value="Dephospho_CoA_kinase"/>
    <property type="match status" value="1"/>
</dbReference>
<gene>
    <name evidence="5 7" type="primary">coaE</name>
    <name evidence="7" type="ORF">H9888_01965</name>
</gene>
<dbReference type="EC" id="2.7.1.24" evidence="5 6"/>
<name>A0A9D1QCV6_9BACT</name>
<dbReference type="Pfam" id="PF01121">
    <property type="entry name" value="CoaE"/>
    <property type="match status" value="1"/>
</dbReference>
<evidence type="ECO:0000313" key="8">
    <source>
        <dbReference type="Proteomes" id="UP000823926"/>
    </source>
</evidence>
<evidence type="ECO:0000313" key="7">
    <source>
        <dbReference type="EMBL" id="HIW10244.1"/>
    </source>
</evidence>
<dbReference type="EMBL" id="DXHL01000008">
    <property type="protein sequence ID" value="HIW10244.1"/>
    <property type="molecule type" value="Genomic_DNA"/>
</dbReference>
<comment type="subcellular location">
    <subcellularLocation>
        <location evidence="5">Cytoplasm</location>
    </subcellularLocation>
</comment>
<dbReference type="NCBIfam" id="TIGR00152">
    <property type="entry name" value="dephospho-CoA kinase"/>
    <property type="match status" value="1"/>
</dbReference>
<comment type="similarity">
    <text evidence="1 5">Belongs to the CoaE family.</text>
</comment>
<dbReference type="GO" id="GO:0005737">
    <property type="term" value="C:cytoplasm"/>
    <property type="evidence" value="ECO:0007669"/>
    <property type="project" value="UniProtKB-SubCell"/>
</dbReference>
<comment type="pathway">
    <text evidence="5">Cofactor biosynthesis; coenzyme A biosynthesis; CoA from (R)-pantothenate: step 5/5.</text>
</comment>
<dbReference type="GO" id="GO:0004140">
    <property type="term" value="F:dephospho-CoA kinase activity"/>
    <property type="evidence" value="ECO:0007669"/>
    <property type="project" value="UniProtKB-UniRule"/>
</dbReference>
<evidence type="ECO:0000256" key="1">
    <source>
        <dbReference type="ARBA" id="ARBA00009018"/>
    </source>
</evidence>
<dbReference type="InterPro" id="IPR001977">
    <property type="entry name" value="Depp_CoAkinase"/>
</dbReference>
<reference evidence="7" key="1">
    <citation type="journal article" date="2021" name="PeerJ">
        <title>Extensive microbial diversity within the chicken gut microbiome revealed by metagenomics and culture.</title>
        <authorList>
            <person name="Gilroy R."/>
            <person name="Ravi A."/>
            <person name="Getino M."/>
            <person name="Pursley I."/>
            <person name="Horton D.L."/>
            <person name="Alikhan N.F."/>
            <person name="Baker D."/>
            <person name="Gharbi K."/>
            <person name="Hall N."/>
            <person name="Watson M."/>
            <person name="Adriaenssens E.M."/>
            <person name="Foster-Nyarko E."/>
            <person name="Jarju S."/>
            <person name="Secka A."/>
            <person name="Antonio M."/>
            <person name="Oren A."/>
            <person name="Chaudhuri R.R."/>
            <person name="La Ragione R."/>
            <person name="Hildebrand F."/>
            <person name="Pallen M.J."/>
        </authorList>
    </citation>
    <scope>NUCLEOTIDE SEQUENCE</scope>
    <source>
        <strain evidence="7">ChiBcec15-1070</strain>
    </source>
</reference>
<dbReference type="InterPro" id="IPR027417">
    <property type="entry name" value="P-loop_NTPase"/>
</dbReference>
<dbReference type="Gene3D" id="3.40.50.300">
    <property type="entry name" value="P-loop containing nucleotide triphosphate hydrolases"/>
    <property type="match status" value="1"/>
</dbReference>
<dbReference type="PANTHER" id="PTHR10695">
    <property type="entry name" value="DEPHOSPHO-COA KINASE-RELATED"/>
    <property type="match status" value="1"/>
</dbReference>
<protein>
    <recommendedName>
        <fullName evidence="5 6">Dephospho-CoA kinase</fullName>
        <ecNumber evidence="5 6">2.7.1.24</ecNumber>
    </recommendedName>
    <alternativeName>
        <fullName evidence="5">Dephosphocoenzyme A kinase</fullName>
    </alternativeName>
</protein>
<keyword evidence="5 7" id="KW-0418">Kinase</keyword>
<dbReference type="CDD" id="cd02022">
    <property type="entry name" value="DPCK"/>
    <property type="match status" value="1"/>
</dbReference>
<dbReference type="AlphaFoldDB" id="A0A9D1QCV6"/>
<organism evidence="7 8">
    <name type="scientific">Candidatus Rikenella faecigallinarum</name>
    <dbReference type="NCBI Taxonomy" id="2838745"/>
    <lineage>
        <taxon>Bacteria</taxon>
        <taxon>Pseudomonadati</taxon>
        <taxon>Bacteroidota</taxon>
        <taxon>Bacteroidia</taxon>
        <taxon>Bacteroidales</taxon>
        <taxon>Rikenellaceae</taxon>
        <taxon>Rikenella</taxon>
    </lineage>
</organism>
<evidence type="ECO:0000256" key="3">
    <source>
        <dbReference type="ARBA" id="ARBA00022840"/>
    </source>
</evidence>
<keyword evidence="5" id="KW-0963">Cytoplasm</keyword>
<feature type="binding site" evidence="5">
    <location>
        <begin position="11"/>
        <end position="16"/>
    </location>
    <ligand>
        <name>ATP</name>
        <dbReference type="ChEBI" id="CHEBI:30616"/>
    </ligand>
</feature>
<dbReference type="SUPFAM" id="SSF52540">
    <property type="entry name" value="P-loop containing nucleoside triphosphate hydrolases"/>
    <property type="match status" value="1"/>
</dbReference>
<keyword evidence="5 7" id="KW-0808">Transferase</keyword>
<dbReference type="Proteomes" id="UP000823926">
    <property type="component" value="Unassembled WGS sequence"/>
</dbReference>
<keyword evidence="3 5" id="KW-0067">ATP-binding</keyword>
<evidence type="ECO:0000256" key="6">
    <source>
        <dbReference type="NCBIfam" id="TIGR00152"/>
    </source>
</evidence>
<dbReference type="PANTHER" id="PTHR10695:SF46">
    <property type="entry name" value="BIFUNCTIONAL COENZYME A SYNTHASE-RELATED"/>
    <property type="match status" value="1"/>
</dbReference>
<evidence type="ECO:0000256" key="2">
    <source>
        <dbReference type="ARBA" id="ARBA00022741"/>
    </source>
</evidence>
<comment type="catalytic activity">
    <reaction evidence="5">
        <text>3'-dephospho-CoA + ATP = ADP + CoA + H(+)</text>
        <dbReference type="Rhea" id="RHEA:18245"/>
        <dbReference type="ChEBI" id="CHEBI:15378"/>
        <dbReference type="ChEBI" id="CHEBI:30616"/>
        <dbReference type="ChEBI" id="CHEBI:57287"/>
        <dbReference type="ChEBI" id="CHEBI:57328"/>
        <dbReference type="ChEBI" id="CHEBI:456216"/>
        <dbReference type="EC" id="2.7.1.24"/>
    </reaction>
</comment>
<dbReference type="PROSITE" id="PS51219">
    <property type="entry name" value="DPCK"/>
    <property type="match status" value="1"/>
</dbReference>
<accession>A0A9D1QCV6</accession>
<dbReference type="GO" id="GO:0005524">
    <property type="term" value="F:ATP binding"/>
    <property type="evidence" value="ECO:0007669"/>
    <property type="project" value="UniProtKB-UniRule"/>
</dbReference>
<proteinExistence type="inferred from homology"/>
<reference evidence="7" key="2">
    <citation type="submission" date="2021-04" db="EMBL/GenBank/DDBJ databases">
        <authorList>
            <person name="Gilroy R."/>
        </authorList>
    </citation>
    <scope>NUCLEOTIDE SEQUENCE</scope>
    <source>
        <strain evidence="7">ChiBcec15-1070</strain>
    </source>
</reference>
<evidence type="ECO:0000256" key="5">
    <source>
        <dbReference type="HAMAP-Rule" id="MF_00376"/>
    </source>
</evidence>
<keyword evidence="2 5" id="KW-0547">Nucleotide-binding</keyword>
<keyword evidence="4 5" id="KW-0173">Coenzyme A biosynthesis</keyword>
<sequence>MLKVGLTGGIGSGKSTVARLLEMMGAAVYVADDRAKRLMNTDARLKEEIIRLFGPEAYLPNGTLNRPSLAAQVFGYPERLARLNAAVHPAVARDFLSWAAALEHTPRRPAYVVEEAAILIESGAWKQMDVIVAVTAPLEVRLRRVMQRDGVTRQMAMRRIEAQLDETTRLQYAQHTVTADDVQLMIPQVLALHAALCGEADAI</sequence>